<evidence type="ECO:0000313" key="1">
    <source>
        <dbReference type="EMBL" id="KKM87677.1"/>
    </source>
</evidence>
<organism evidence="1">
    <name type="scientific">marine sediment metagenome</name>
    <dbReference type="NCBI Taxonomy" id="412755"/>
    <lineage>
        <taxon>unclassified sequences</taxon>
        <taxon>metagenomes</taxon>
        <taxon>ecological metagenomes</taxon>
    </lineage>
</organism>
<protein>
    <submittedName>
        <fullName evidence="1">Uncharacterized protein</fullName>
    </submittedName>
</protein>
<sequence length="61" mass="6952">MRRLILQMPYVLCDECDRSISPRLALTPDEIPEFRDTPRLVVCFPCGLRLLQLLRNGPGGP</sequence>
<dbReference type="AlphaFoldDB" id="A0A0F9P2I3"/>
<dbReference type="EMBL" id="LAZR01007069">
    <property type="protein sequence ID" value="KKM87677.1"/>
    <property type="molecule type" value="Genomic_DNA"/>
</dbReference>
<accession>A0A0F9P2I3</accession>
<proteinExistence type="predicted"/>
<comment type="caution">
    <text evidence="1">The sequence shown here is derived from an EMBL/GenBank/DDBJ whole genome shotgun (WGS) entry which is preliminary data.</text>
</comment>
<gene>
    <name evidence="1" type="ORF">LCGC14_1266550</name>
</gene>
<name>A0A0F9P2I3_9ZZZZ</name>
<reference evidence="1" key="1">
    <citation type="journal article" date="2015" name="Nature">
        <title>Complex archaea that bridge the gap between prokaryotes and eukaryotes.</title>
        <authorList>
            <person name="Spang A."/>
            <person name="Saw J.H."/>
            <person name="Jorgensen S.L."/>
            <person name="Zaremba-Niedzwiedzka K."/>
            <person name="Martijn J."/>
            <person name="Lind A.E."/>
            <person name="van Eijk R."/>
            <person name="Schleper C."/>
            <person name="Guy L."/>
            <person name="Ettema T.J."/>
        </authorList>
    </citation>
    <scope>NUCLEOTIDE SEQUENCE</scope>
</reference>